<dbReference type="PATRIC" id="fig|66851.6.peg.223"/>
<evidence type="ECO:0000313" key="3">
    <source>
        <dbReference type="Proteomes" id="UP000077428"/>
    </source>
</evidence>
<feature type="region of interest" description="Disordered" evidence="1">
    <location>
        <begin position="76"/>
        <end position="133"/>
    </location>
</feature>
<organism evidence="2 3">
    <name type="scientific">Methanobrevibacter oralis</name>
    <dbReference type="NCBI Taxonomy" id="66851"/>
    <lineage>
        <taxon>Archaea</taxon>
        <taxon>Methanobacteriati</taxon>
        <taxon>Methanobacteriota</taxon>
        <taxon>Methanomada group</taxon>
        <taxon>Methanobacteria</taxon>
        <taxon>Methanobacteriales</taxon>
        <taxon>Methanobacteriaceae</taxon>
        <taxon>Methanobrevibacter</taxon>
    </lineage>
</organism>
<evidence type="ECO:0000256" key="1">
    <source>
        <dbReference type="SAM" id="MobiDB-lite"/>
    </source>
</evidence>
<dbReference type="EMBL" id="LWMU01000041">
    <property type="protein sequence ID" value="KZX13936.1"/>
    <property type="molecule type" value="Genomic_DNA"/>
</dbReference>
<dbReference type="RefSeq" id="WP_063720104.1">
    <property type="nucleotide sequence ID" value="NZ_LT985130.1"/>
</dbReference>
<protein>
    <submittedName>
        <fullName evidence="2">Uncharacterized protein</fullName>
    </submittedName>
</protein>
<dbReference type="Proteomes" id="UP000077428">
    <property type="component" value="Unassembled WGS sequence"/>
</dbReference>
<proteinExistence type="predicted"/>
<comment type="caution">
    <text evidence="2">The sequence shown here is derived from an EMBL/GenBank/DDBJ whole genome shotgun (WGS) entry which is preliminary data.</text>
</comment>
<accession>A0A166BY42</accession>
<feature type="compositionally biased region" description="Acidic residues" evidence="1">
    <location>
        <begin position="77"/>
        <end position="120"/>
    </location>
</feature>
<dbReference type="AlphaFoldDB" id="A0A166BY42"/>
<sequence length="224" mass="26478">MKYNRFTRILGIFIILLFFLTIIGNVSAIDQVNTNYDESQDSNTIDTDIDWIDENNESYDYEYDFNDLDIDLYSQDTESEENDTSNEIDEYSLNEVDYENEENYDEDDENYTDDEDDDSELDKYDNETDDFENESDEYFEKWSSYTSAKTSCSNCNFDYDYFNNLNKNHSNIDIYLNSYPSENQDFNVTESNKVNNNNTTVVKQTEPNFIYSIISMLISLILSI</sequence>
<evidence type="ECO:0000313" key="2">
    <source>
        <dbReference type="EMBL" id="KZX13936.1"/>
    </source>
</evidence>
<name>A0A166BY42_METOA</name>
<reference evidence="3" key="1">
    <citation type="journal article" date="2016" name="Genome Announc.">
        <title>Draft Genome Sequences of Methanobrevibacter curvatus DSM11111, Methanobrevibacter cuticularis DSM11139, Methanobrevibacter filiformis DSM11501, and Methanobrevibacter oralis DSM7256.</title>
        <authorList>
            <person name="Poehlein A."/>
            <person name="Seedorf H."/>
        </authorList>
    </citation>
    <scope>NUCLEOTIDE SEQUENCE [LARGE SCALE GENOMIC DNA]</scope>
    <source>
        <strain evidence="3">DSM 7256 / JCM 30027 / ZR</strain>
    </source>
</reference>
<gene>
    <name evidence="2" type="ORF">MBORA_01750</name>
</gene>
<keyword evidence="3" id="KW-1185">Reference proteome</keyword>